<keyword evidence="1" id="KW-0472">Membrane</keyword>
<comment type="caution">
    <text evidence="2">The sequence shown here is derived from an EMBL/GenBank/DDBJ whole genome shotgun (WGS) entry which is preliminary data.</text>
</comment>
<gene>
    <name evidence="2" type="ORF">SO802_021655</name>
</gene>
<feature type="transmembrane region" description="Helical" evidence="1">
    <location>
        <begin position="58"/>
        <end position="76"/>
    </location>
</feature>
<proteinExistence type="predicted"/>
<accession>A0AAW2CFF0</accession>
<dbReference type="AlphaFoldDB" id="A0AAW2CFF0"/>
<keyword evidence="1" id="KW-0812">Transmembrane</keyword>
<keyword evidence="3" id="KW-1185">Reference proteome</keyword>
<keyword evidence="1" id="KW-1133">Transmembrane helix</keyword>
<sequence length="182" mass="20653">MRENRWRRSEVDQEAPAGHIGILAQVKADEDSIEALVQPVETADSLFQEIQRLIGTQLKVPFFFVLGFFVFLIPWVSFILSILAGLFFFFLCGSLRLLFFFNFRSSSSADLLVLQLLDKLSGDDPSDASTISDLSFSDIQTLKIRSNFDMDAFHIAAKHGHLGMLISYMDAFQIRSELHDPR</sequence>
<name>A0AAW2CFF0_9ROSI</name>
<protein>
    <submittedName>
        <fullName evidence="2">Uncharacterized protein</fullName>
    </submittedName>
</protein>
<reference evidence="2 3" key="1">
    <citation type="submission" date="2024-01" db="EMBL/GenBank/DDBJ databases">
        <title>A telomere-to-telomere, gap-free genome of sweet tea (Lithocarpus litseifolius).</title>
        <authorList>
            <person name="Zhou J."/>
        </authorList>
    </citation>
    <scope>NUCLEOTIDE SEQUENCE [LARGE SCALE GENOMIC DNA]</scope>
    <source>
        <strain evidence="2">Zhou-2022a</strain>
        <tissue evidence="2">Leaf</tissue>
    </source>
</reference>
<dbReference type="Proteomes" id="UP001459277">
    <property type="component" value="Unassembled WGS sequence"/>
</dbReference>
<evidence type="ECO:0000256" key="1">
    <source>
        <dbReference type="SAM" id="Phobius"/>
    </source>
</evidence>
<evidence type="ECO:0000313" key="3">
    <source>
        <dbReference type="Proteomes" id="UP001459277"/>
    </source>
</evidence>
<evidence type="ECO:0000313" key="2">
    <source>
        <dbReference type="EMBL" id="KAK9996969.1"/>
    </source>
</evidence>
<organism evidence="2 3">
    <name type="scientific">Lithocarpus litseifolius</name>
    <dbReference type="NCBI Taxonomy" id="425828"/>
    <lineage>
        <taxon>Eukaryota</taxon>
        <taxon>Viridiplantae</taxon>
        <taxon>Streptophyta</taxon>
        <taxon>Embryophyta</taxon>
        <taxon>Tracheophyta</taxon>
        <taxon>Spermatophyta</taxon>
        <taxon>Magnoliopsida</taxon>
        <taxon>eudicotyledons</taxon>
        <taxon>Gunneridae</taxon>
        <taxon>Pentapetalae</taxon>
        <taxon>rosids</taxon>
        <taxon>fabids</taxon>
        <taxon>Fagales</taxon>
        <taxon>Fagaceae</taxon>
        <taxon>Lithocarpus</taxon>
    </lineage>
</organism>
<dbReference type="EMBL" id="JAZDWU010000007">
    <property type="protein sequence ID" value="KAK9996969.1"/>
    <property type="molecule type" value="Genomic_DNA"/>
</dbReference>